<sequence>MLYCLPKIHKDASNPPGRPIVSSRGDSLFLYLRYIDDVLIVWDGEKVDLLNMAESLNNLNSTVRFTVTYDKQKIQLLDVEIYREANKLGYKLYRKPTNRNNLLYSTSFHPPSSKKAVPFSQFLCTISNNSDNDVCEMQLQETFNCFAHRGYNQSALNTSLKKAHTHVSKQPDPNKQNRFIVTSRHKTNTV</sequence>
<dbReference type="PANTHER" id="PTHR21301">
    <property type="entry name" value="REVERSE TRANSCRIPTASE"/>
    <property type="match status" value="1"/>
</dbReference>
<evidence type="ECO:0000313" key="3">
    <source>
        <dbReference type="Proteomes" id="UP000694892"/>
    </source>
</evidence>
<evidence type="ECO:0000313" key="2">
    <source>
        <dbReference type="EMBL" id="OCT91736.1"/>
    </source>
</evidence>
<organism evidence="2 3">
    <name type="scientific">Xenopus laevis</name>
    <name type="common">African clawed frog</name>
    <dbReference type="NCBI Taxonomy" id="8355"/>
    <lineage>
        <taxon>Eukaryota</taxon>
        <taxon>Metazoa</taxon>
        <taxon>Chordata</taxon>
        <taxon>Craniata</taxon>
        <taxon>Vertebrata</taxon>
        <taxon>Euteleostomi</taxon>
        <taxon>Amphibia</taxon>
        <taxon>Batrachia</taxon>
        <taxon>Anura</taxon>
        <taxon>Pipoidea</taxon>
        <taxon>Pipidae</taxon>
        <taxon>Xenopodinae</taxon>
        <taxon>Xenopus</taxon>
        <taxon>Xenopus</taxon>
    </lineage>
</organism>
<feature type="compositionally biased region" description="Polar residues" evidence="1">
    <location>
        <begin position="171"/>
        <end position="180"/>
    </location>
</feature>
<reference evidence="3" key="1">
    <citation type="journal article" date="2016" name="Nature">
        <title>Genome evolution in the allotetraploid frog Xenopus laevis.</title>
        <authorList>
            <person name="Session A.M."/>
            <person name="Uno Y."/>
            <person name="Kwon T."/>
            <person name="Chapman J.A."/>
            <person name="Toyoda A."/>
            <person name="Takahashi S."/>
            <person name="Fukui A."/>
            <person name="Hikosaka A."/>
            <person name="Suzuki A."/>
            <person name="Kondo M."/>
            <person name="van Heeringen S.J."/>
            <person name="Quigley I."/>
            <person name="Heinz S."/>
            <person name="Ogino H."/>
            <person name="Ochi H."/>
            <person name="Hellsten U."/>
            <person name="Lyons J.B."/>
            <person name="Simakov O."/>
            <person name="Putnam N."/>
            <person name="Stites J."/>
            <person name="Kuroki Y."/>
            <person name="Tanaka T."/>
            <person name="Michiue T."/>
            <person name="Watanabe M."/>
            <person name="Bogdanovic O."/>
            <person name="Lister R."/>
            <person name="Georgiou G."/>
            <person name="Paranjpe S.S."/>
            <person name="van Kruijsbergen I."/>
            <person name="Shu S."/>
            <person name="Carlson J."/>
            <person name="Kinoshita T."/>
            <person name="Ohta Y."/>
            <person name="Mawaribuchi S."/>
            <person name="Jenkins J."/>
            <person name="Grimwood J."/>
            <person name="Schmutz J."/>
            <person name="Mitros T."/>
            <person name="Mozaffari S.V."/>
            <person name="Suzuki Y."/>
            <person name="Haramoto Y."/>
            <person name="Yamamoto T.S."/>
            <person name="Takagi C."/>
            <person name="Heald R."/>
            <person name="Miller K."/>
            <person name="Haudenschild C."/>
            <person name="Kitzman J."/>
            <person name="Nakayama T."/>
            <person name="Izutsu Y."/>
            <person name="Robert J."/>
            <person name="Fortriede J."/>
            <person name="Burns K."/>
            <person name="Lotay V."/>
            <person name="Karimi K."/>
            <person name="Yasuoka Y."/>
            <person name="Dichmann D.S."/>
            <person name="Flajnik M.F."/>
            <person name="Houston D.W."/>
            <person name="Shendure J."/>
            <person name="DuPasquier L."/>
            <person name="Vize P.D."/>
            <person name="Zorn A.M."/>
            <person name="Ito M."/>
            <person name="Marcotte E.M."/>
            <person name="Wallingford J.B."/>
            <person name="Ito Y."/>
            <person name="Asashima M."/>
            <person name="Ueno N."/>
            <person name="Matsuda Y."/>
            <person name="Veenstra G.J."/>
            <person name="Fujiyama A."/>
            <person name="Harland R.M."/>
            <person name="Taira M."/>
            <person name="Rokhsar D.S."/>
        </authorList>
    </citation>
    <scope>NUCLEOTIDE SEQUENCE [LARGE SCALE GENOMIC DNA]</scope>
    <source>
        <strain evidence="3">J</strain>
    </source>
</reference>
<accession>A0A974DIQ7</accession>
<feature type="region of interest" description="Disordered" evidence="1">
    <location>
        <begin position="166"/>
        <end position="190"/>
    </location>
</feature>
<dbReference type="EMBL" id="CM004469">
    <property type="protein sequence ID" value="OCT91736.1"/>
    <property type="molecule type" value="Genomic_DNA"/>
</dbReference>
<dbReference type="PANTHER" id="PTHR21301:SF10">
    <property type="entry name" value="REVERSE TRANSCRIPTASE DOMAIN-CONTAINING PROTEIN"/>
    <property type="match status" value="1"/>
</dbReference>
<dbReference type="AlphaFoldDB" id="A0A974DIQ7"/>
<name>A0A974DIQ7_XENLA</name>
<proteinExistence type="predicted"/>
<dbReference type="Proteomes" id="UP000694892">
    <property type="component" value="Chromosome 2S"/>
</dbReference>
<protein>
    <recommendedName>
        <fullName evidence="4">Reverse transcriptase domain-containing protein</fullName>
    </recommendedName>
</protein>
<evidence type="ECO:0000256" key="1">
    <source>
        <dbReference type="SAM" id="MobiDB-lite"/>
    </source>
</evidence>
<dbReference type="OMA" id="NDVCEMQ"/>
<evidence type="ECO:0008006" key="4">
    <source>
        <dbReference type="Google" id="ProtNLM"/>
    </source>
</evidence>
<gene>
    <name evidence="2" type="ORF">XELAEV_18014800mg</name>
</gene>